<proteinExistence type="predicted"/>
<organism evidence="1 2">
    <name type="scientific">Geodia barretti</name>
    <name type="common">Barrett's horny sponge</name>
    <dbReference type="NCBI Taxonomy" id="519541"/>
    <lineage>
        <taxon>Eukaryota</taxon>
        <taxon>Metazoa</taxon>
        <taxon>Porifera</taxon>
        <taxon>Demospongiae</taxon>
        <taxon>Heteroscleromorpha</taxon>
        <taxon>Tetractinellida</taxon>
        <taxon>Astrophorina</taxon>
        <taxon>Geodiidae</taxon>
        <taxon>Geodia</taxon>
    </lineage>
</organism>
<evidence type="ECO:0000313" key="1">
    <source>
        <dbReference type="EMBL" id="CAI8050253.1"/>
    </source>
</evidence>
<dbReference type="EMBL" id="CASHTH010003845">
    <property type="protein sequence ID" value="CAI8050253.1"/>
    <property type="molecule type" value="Genomic_DNA"/>
</dbReference>
<accession>A0AA35TME0</accession>
<keyword evidence="2" id="KW-1185">Reference proteome</keyword>
<reference evidence="1" key="1">
    <citation type="submission" date="2023-03" db="EMBL/GenBank/DDBJ databases">
        <authorList>
            <person name="Steffen K."/>
            <person name="Cardenas P."/>
        </authorList>
    </citation>
    <scope>NUCLEOTIDE SEQUENCE</scope>
</reference>
<evidence type="ECO:0000313" key="2">
    <source>
        <dbReference type="Proteomes" id="UP001174909"/>
    </source>
</evidence>
<dbReference type="AlphaFoldDB" id="A0AA35TME0"/>
<protein>
    <submittedName>
        <fullName evidence="1">Uncharacterized protein</fullName>
    </submittedName>
</protein>
<comment type="caution">
    <text evidence="1">The sequence shown here is derived from an EMBL/GenBank/DDBJ whole genome shotgun (WGS) entry which is preliminary data.</text>
</comment>
<gene>
    <name evidence="1" type="ORF">GBAR_LOCUS27614</name>
</gene>
<dbReference type="Proteomes" id="UP001174909">
    <property type="component" value="Unassembled WGS sequence"/>
</dbReference>
<sequence length="97" mass="10629">MLSSALCPSDRVARQVYAVPSSPILPGLRVSTMELSPITVSIASLVPSPTRNHSIFVTLASPFHEQTMSRDTPMISGSSWPVMSSWPAQTKKSCWRR</sequence>
<name>A0AA35TME0_GEOBA</name>